<accession>F6H3Q5</accession>
<protein>
    <submittedName>
        <fullName evidence="1">Uncharacterized protein</fullName>
    </submittedName>
</protein>
<dbReference type="STRING" id="29760.F6H3Q5"/>
<dbReference type="Proteomes" id="UP000009183">
    <property type="component" value="Chromosome 4"/>
</dbReference>
<organism evidence="1 2">
    <name type="scientific">Vitis vinifera</name>
    <name type="common">Grape</name>
    <dbReference type="NCBI Taxonomy" id="29760"/>
    <lineage>
        <taxon>Eukaryota</taxon>
        <taxon>Viridiplantae</taxon>
        <taxon>Streptophyta</taxon>
        <taxon>Embryophyta</taxon>
        <taxon>Tracheophyta</taxon>
        <taxon>Spermatophyta</taxon>
        <taxon>Magnoliopsida</taxon>
        <taxon>eudicotyledons</taxon>
        <taxon>Gunneridae</taxon>
        <taxon>Pentapetalae</taxon>
        <taxon>rosids</taxon>
        <taxon>Vitales</taxon>
        <taxon>Vitaceae</taxon>
        <taxon>Viteae</taxon>
        <taxon>Vitis</taxon>
    </lineage>
</organism>
<gene>
    <name evidence="1" type="ordered locus">VIT_04s0008g01540</name>
</gene>
<dbReference type="InParanoid" id="F6H3Q5"/>
<name>F6H3Q5_VITVI</name>
<dbReference type="HOGENOM" id="CLU_3415655_0_0_1"/>
<dbReference type="AlphaFoldDB" id="F6H3Q5"/>
<evidence type="ECO:0000313" key="1">
    <source>
        <dbReference type="EMBL" id="CCB46588.1"/>
    </source>
</evidence>
<evidence type="ECO:0000313" key="2">
    <source>
        <dbReference type="Proteomes" id="UP000009183"/>
    </source>
</evidence>
<sequence>MATKSPYVDAFECCCINSLFHYHICLK</sequence>
<reference evidence="2" key="1">
    <citation type="journal article" date="2007" name="Nature">
        <title>The grapevine genome sequence suggests ancestral hexaploidization in major angiosperm phyla.</title>
        <authorList>
            <consortium name="The French-Italian Public Consortium for Grapevine Genome Characterization."/>
            <person name="Jaillon O."/>
            <person name="Aury J.-M."/>
            <person name="Noel B."/>
            <person name="Policriti A."/>
            <person name="Clepet C."/>
            <person name="Casagrande A."/>
            <person name="Choisne N."/>
            <person name="Aubourg S."/>
            <person name="Vitulo N."/>
            <person name="Jubin C."/>
            <person name="Vezzi A."/>
            <person name="Legeai F."/>
            <person name="Hugueney P."/>
            <person name="Dasilva C."/>
            <person name="Horner D."/>
            <person name="Mica E."/>
            <person name="Jublot D."/>
            <person name="Poulain J."/>
            <person name="Bruyere C."/>
            <person name="Billault A."/>
            <person name="Segurens B."/>
            <person name="Gouyvenoux M."/>
            <person name="Ugarte E."/>
            <person name="Cattonaro F."/>
            <person name="Anthouard V."/>
            <person name="Vico V."/>
            <person name="Del Fabbro C."/>
            <person name="Alaux M."/>
            <person name="Di Gaspero G."/>
            <person name="Dumas V."/>
            <person name="Felice N."/>
            <person name="Paillard S."/>
            <person name="Juman I."/>
            <person name="Moroldo M."/>
            <person name="Scalabrin S."/>
            <person name="Canaguier A."/>
            <person name="Le Clainche I."/>
            <person name="Malacrida G."/>
            <person name="Durand E."/>
            <person name="Pesole G."/>
            <person name="Laucou V."/>
            <person name="Chatelet P."/>
            <person name="Merdinoglu D."/>
            <person name="Delledonne M."/>
            <person name="Pezzotti M."/>
            <person name="Lecharny A."/>
            <person name="Scarpelli C."/>
            <person name="Artiguenave F."/>
            <person name="Pe M.E."/>
            <person name="Valle G."/>
            <person name="Morgante M."/>
            <person name="Caboche M."/>
            <person name="Adam-Blondon A.-F."/>
            <person name="Weissenbach J."/>
            <person name="Quetier F."/>
            <person name="Wincker P."/>
        </authorList>
    </citation>
    <scope>NUCLEOTIDE SEQUENCE [LARGE SCALE GENOMIC DNA]</scope>
    <source>
        <strain evidence="2">cv. Pinot noir / PN40024</strain>
    </source>
</reference>
<dbReference type="EMBL" id="FN595231">
    <property type="protein sequence ID" value="CCB46588.1"/>
    <property type="molecule type" value="Genomic_DNA"/>
</dbReference>
<proteinExistence type="predicted"/>
<keyword evidence="2" id="KW-1185">Reference proteome</keyword>
<dbReference type="PaxDb" id="29760-VIT_04s0008g01540.t01"/>